<dbReference type="CDD" id="cd00093">
    <property type="entry name" value="HTH_XRE"/>
    <property type="match status" value="2"/>
</dbReference>
<keyword evidence="1 3" id="KW-0238">DNA-binding</keyword>
<evidence type="ECO:0000259" key="2">
    <source>
        <dbReference type="PROSITE" id="PS50943"/>
    </source>
</evidence>
<sequence length="195" mass="22098">MKIKETQELRAQRLNAAIEKSGLSYPELEKLTGISKSSLQRYATGATKKIPIDCLEKLAKALNLDPAYLVFGEDSSPFNMVVGGNKMFDNRLKQLREARGLTMRQAAADLDIPYTTYVHYEKDENEANSTALVKMALYYGVSTDYLLGLPTKTEKDSPLNSEREALNSLINYLPTEQINDVCQFMEFLVWKKKQE</sequence>
<keyword evidence="4" id="KW-1185">Reference proteome</keyword>
<dbReference type="Gene3D" id="1.10.260.40">
    <property type="entry name" value="lambda repressor-like DNA-binding domains"/>
    <property type="match status" value="2"/>
</dbReference>
<dbReference type="PROSITE" id="PS50943">
    <property type="entry name" value="HTH_CROC1"/>
    <property type="match status" value="2"/>
</dbReference>
<dbReference type="AlphaFoldDB" id="E9S8T7"/>
<evidence type="ECO:0000313" key="4">
    <source>
        <dbReference type="Proteomes" id="UP000004259"/>
    </source>
</evidence>
<protein>
    <submittedName>
        <fullName evidence="3">DNA-binding helix-turn-helix protein</fullName>
    </submittedName>
</protein>
<dbReference type="RefSeq" id="WP_002847414.1">
    <property type="nucleotide sequence ID" value="NZ_ADKM02000031.1"/>
</dbReference>
<gene>
    <name evidence="3" type="ORF">CUS_5582</name>
</gene>
<dbReference type="InterPro" id="IPR001387">
    <property type="entry name" value="Cro/C1-type_HTH"/>
</dbReference>
<dbReference type="eggNOG" id="COG1426">
    <property type="taxonomic scope" value="Bacteria"/>
</dbReference>
<organism evidence="3 4">
    <name type="scientific">Ruminococcus albus 8</name>
    <dbReference type="NCBI Taxonomy" id="246199"/>
    <lineage>
        <taxon>Bacteria</taxon>
        <taxon>Bacillati</taxon>
        <taxon>Bacillota</taxon>
        <taxon>Clostridia</taxon>
        <taxon>Eubacteriales</taxon>
        <taxon>Oscillospiraceae</taxon>
        <taxon>Ruminococcus</taxon>
    </lineage>
</organism>
<dbReference type="EMBL" id="ADKM02000031">
    <property type="protein sequence ID" value="EGC04268.1"/>
    <property type="molecule type" value="Genomic_DNA"/>
</dbReference>
<dbReference type="eggNOG" id="COG1476">
    <property type="taxonomic scope" value="Bacteria"/>
</dbReference>
<evidence type="ECO:0000313" key="3">
    <source>
        <dbReference type="EMBL" id="EGC04268.1"/>
    </source>
</evidence>
<dbReference type="InterPro" id="IPR010982">
    <property type="entry name" value="Lambda_DNA-bd_dom_sf"/>
</dbReference>
<name>E9S8T7_RUMAL</name>
<dbReference type="SUPFAM" id="SSF47413">
    <property type="entry name" value="lambda repressor-like DNA-binding domains"/>
    <property type="match status" value="2"/>
</dbReference>
<dbReference type="SMART" id="SM00530">
    <property type="entry name" value="HTH_XRE"/>
    <property type="match status" value="2"/>
</dbReference>
<accession>E9S8T7</accession>
<dbReference type="Pfam" id="PF01381">
    <property type="entry name" value="HTH_3"/>
    <property type="match status" value="1"/>
</dbReference>
<dbReference type="GO" id="GO:0003677">
    <property type="term" value="F:DNA binding"/>
    <property type="evidence" value="ECO:0007669"/>
    <property type="project" value="UniProtKB-KW"/>
</dbReference>
<evidence type="ECO:0000256" key="1">
    <source>
        <dbReference type="ARBA" id="ARBA00023125"/>
    </source>
</evidence>
<dbReference type="PANTHER" id="PTHR46558">
    <property type="entry name" value="TRACRIPTIONAL REGULATORY PROTEIN-RELATED-RELATED"/>
    <property type="match status" value="1"/>
</dbReference>
<dbReference type="STRING" id="246199.CUS_5582"/>
<comment type="caution">
    <text evidence="3">The sequence shown here is derived from an EMBL/GenBank/DDBJ whole genome shotgun (WGS) entry which is preliminary data.</text>
</comment>
<proteinExistence type="predicted"/>
<dbReference type="PANTHER" id="PTHR46558:SF11">
    <property type="entry name" value="HTH-TYPE TRANSCRIPTIONAL REGULATOR XRE"/>
    <property type="match status" value="1"/>
</dbReference>
<dbReference type="Pfam" id="PF13443">
    <property type="entry name" value="HTH_26"/>
    <property type="match status" value="1"/>
</dbReference>
<feature type="domain" description="HTH cro/C1-type" evidence="2">
    <location>
        <begin position="92"/>
        <end position="146"/>
    </location>
</feature>
<dbReference type="Proteomes" id="UP000004259">
    <property type="component" value="Unassembled WGS sequence"/>
</dbReference>
<feature type="domain" description="HTH cro/C1-type" evidence="2">
    <location>
        <begin position="14"/>
        <end position="69"/>
    </location>
</feature>
<reference evidence="3 4" key="1">
    <citation type="submission" date="2011-02" db="EMBL/GenBank/DDBJ databases">
        <authorList>
            <person name="Nelson K.E."/>
            <person name="Sutton G."/>
            <person name="Torralba M."/>
            <person name="Durkin S."/>
            <person name="Harkins D."/>
            <person name="Montgomery R."/>
            <person name="Ziemer C."/>
            <person name="Klaassens E."/>
            <person name="Ocuiv P."/>
            <person name="Morrison M."/>
        </authorList>
    </citation>
    <scope>NUCLEOTIDE SEQUENCE [LARGE SCALE GENOMIC DNA]</scope>
    <source>
        <strain evidence="3 4">8</strain>
    </source>
</reference>